<dbReference type="Pfam" id="PF00578">
    <property type="entry name" value="AhpC-TSA"/>
    <property type="match status" value="1"/>
</dbReference>
<sequence length="197" mass="22113">MPVLVGKRAPAFKAKAVIGQQIEEEFSLDRYLGKRYVLLFFYPSDFSGLCPTELLAFQKVLPEFEKRGVAVIGCSTDSHQVHQAWLRTPLDEGGIVGVTYPLVADATKTISANYDVLAGHFDYNETGEMVFIGTPQAYRALFLIDRDGIVRHQLVNDRFLGRRISDVLRVVDALRHFEEFGETCPANWEAEEADDVA</sequence>
<keyword evidence="2" id="KW-0560">Oxidoreductase</keyword>
<evidence type="ECO:0000256" key="2">
    <source>
        <dbReference type="ARBA" id="ARBA00023002"/>
    </source>
</evidence>
<dbReference type="InterPro" id="IPR013766">
    <property type="entry name" value="Thioredoxin_domain"/>
</dbReference>
<protein>
    <recommendedName>
        <fullName evidence="3">Thioredoxin peroxidase</fullName>
    </recommendedName>
</protein>
<dbReference type="EMBL" id="BAABGQ010000008">
    <property type="protein sequence ID" value="GAA4505708.1"/>
    <property type="molecule type" value="Genomic_DNA"/>
</dbReference>
<dbReference type="Proteomes" id="UP001501243">
    <property type="component" value="Unassembled WGS sequence"/>
</dbReference>
<keyword evidence="7" id="KW-1185">Reference proteome</keyword>
<gene>
    <name evidence="6" type="ORF">GCM10023172_33940</name>
</gene>
<proteinExistence type="inferred from homology"/>
<dbReference type="PANTHER" id="PTHR10681:SF128">
    <property type="entry name" value="THIOREDOXIN-DEPENDENT PEROXIDE REDUCTASE, MITOCHONDRIAL"/>
    <property type="match status" value="1"/>
</dbReference>
<comment type="caution">
    <text evidence="6">The sequence shown here is derived from an EMBL/GenBank/DDBJ whole genome shotgun (WGS) entry which is preliminary data.</text>
</comment>
<dbReference type="InterPro" id="IPR024706">
    <property type="entry name" value="Peroxiredoxin_AhpC-typ"/>
</dbReference>
<organism evidence="6 7">
    <name type="scientific">Hymenobacter ginsengisoli</name>
    <dbReference type="NCBI Taxonomy" id="1051626"/>
    <lineage>
        <taxon>Bacteria</taxon>
        <taxon>Pseudomonadati</taxon>
        <taxon>Bacteroidota</taxon>
        <taxon>Cytophagia</taxon>
        <taxon>Cytophagales</taxon>
        <taxon>Hymenobacteraceae</taxon>
        <taxon>Hymenobacter</taxon>
    </lineage>
</organism>
<dbReference type="RefSeq" id="WP_208130939.1">
    <property type="nucleotide sequence ID" value="NZ_BAABGQ010000008.1"/>
</dbReference>
<dbReference type="CDD" id="cd03015">
    <property type="entry name" value="PRX_Typ2cys"/>
    <property type="match status" value="1"/>
</dbReference>
<evidence type="ECO:0000256" key="1">
    <source>
        <dbReference type="ARBA" id="ARBA00009796"/>
    </source>
</evidence>
<evidence type="ECO:0000313" key="7">
    <source>
        <dbReference type="Proteomes" id="UP001501243"/>
    </source>
</evidence>
<name>A0ABP8QNF2_9BACT</name>
<dbReference type="PIRSF" id="PIRSF000239">
    <property type="entry name" value="AHPC"/>
    <property type="match status" value="1"/>
</dbReference>
<accession>A0ABP8QNF2</accession>
<evidence type="ECO:0000256" key="4">
    <source>
        <dbReference type="ARBA" id="ARBA00037420"/>
    </source>
</evidence>
<feature type="domain" description="Thioredoxin" evidence="5">
    <location>
        <begin position="3"/>
        <end position="176"/>
    </location>
</feature>
<reference evidence="7" key="1">
    <citation type="journal article" date="2019" name="Int. J. Syst. Evol. Microbiol.">
        <title>The Global Catalogue of Microorganisms (GCM) 10K type strain sequencing project: providing services to taxonomists for standard genome sequencing and annotation.</title>
        <authorList>
            <consortium name="The Broad Institute Genomics Platform"/>
            <consortium name="The Broad Institute Genome Sequencing Center for Infectious Disease"/>
            <person name="Wu L."/>
            <person name="Ma J."/>
        </authorList>
    </citation>
    <scope>NUCLEOTIDE SEQUENCE [LARGE SCALE GENOMIC DNA]</scope>
    <source>
        <strain evidence="7">JCM 17841</strain>
    </source>
</reference>
<comment type="function">
    <text evidence="4">Thiol-specific peroxidase that catalyzes the reduction of hydrogen peroxide and organic hydroperoxides to water and alcohols, respectively. Plays a role in cell protection against oxidative stress by detoxifying peroxides.</text>
</comment>
<evidence type="ECO:0000259" key="5">
    <source>
        <dbReference type="PROSITE" id="PS51352"/>
    </source>
</evidence>
<dbReference type="PANTHER" id="PTHR10681">
    <property type="entry name" value="THIOREDOXIN PEROXIDASE"/>
    <property type="match status" value="1"/>
</dbReference>
<dbReference type="InterPro" id="IPR036249">
    <property type="entry name" value="Thioredoxin-like_sf"/>
</dbReference>
<comment type="similarity">
    <text evidence="1">Belongs to the peroxiredoxin family. AhpC/Prx1 subfamily.</text>
</comment>
<dbReference type="InterPro" id="IPR050217">
    <property type="entry name" value="Peroxiredoxin"/>
</dbReference>
<evidence type="ECO:0000313" key="6">
    <source>
        <dbReference type="EMBL" id="GAA4505708.1"/>
    </source>
</evidence>
<dbReference type="InterPro" id="IPR000866">
    <property type="entry name" value="AhpC/TSA"/>
</dbReference>
<dbReference type="Gene3D" id="3.40.30.10">
    <property type="entry name" value="Glutaredoxin"/>
    <property type="match status" value="1"/>
</dbReference>
<evidence type="ECO:0000256" key="3">
    <source>
        <dbReference type="ARBA" id="ARBA00032824"/>
    </source>
</evidence>
<dbReference type="PROSITE" id="PS51352">
    <property type="entry name" value="THIOREDOXIN_2"/>
    <property type="match status" value="1"/>
</dbReference>
<dbReference type="SUPFAM" id="SSF52833">
    <property type="entry name" value="Thioredoxin-like"/>
    <property type="match status" value="1"/>
</dbReference>